<dbReference type="PANTHER" id="PTHR43380:SF1">
    <property type="entry name" value="2-OXOISOVALERATE DEHYDROGENASE SUBUNIT ALPHA, MITOCHONDRIAL"/>
    <property type="match status" value="1"/>
</dbReference>
<dbReference type="GO" id="GO:0009083">
    <property type="term" value="P:branched-chain amino acid catabolic process"/>
    <property type="evidence" value="ECO:0007669"/>
    <property type="project" value="TreeGrafter"/>
</dbReference>
<protein>
    <recommendedName>
        <fullName evidence="4">Pyruvate dehydrogenase E1 component subunit alpha</fullName>
        <ecNumber evidence="4">1.2.4.1</ecNumber>
    </recommendedName>
</protein>
<dbReference type="GO" id="GO:0004739">
    <property type="term" value="F:pyruvate dehydrogenase (acetyl-transferring) activity"/>
    <property type="evidence" value="ECO:0007669"/>
    <property type="project" value="UniProtKB-UniRule"/>
</dbReference>
<dbReference type="AlphaFoldDB" id="A0A2N6CWX0"/>
<evidence type="ECO:0000313" key="6">
    <source>
        <dbReference type="EMBL" id="PLX61775.1"/>
    </source>
</evidence>
<evidence type="ECO:0000256" key="2">
    <source>
        <dbReference type="ARBA" id="ARBA00023002"/>
    </source>
</evidence>
<dbReference type="InterPro" id="IPR001017">
    <property type="entry name" value="DH_E1"/>
</dbReference>
<evidence type="ECO:0000256" key="1">
    <source>
        <dbReference type="ARBA" id="ARBA00001964"/>
    </source>
</evidence>
<dbReference type="InterPro" id="IPR029061">
    <property type="entry name" value="THDP-binding"/>
</dbReference>
<dbReference type="CDD" id="cd02000">
    <property type="entry name" value="TPP_E1_PDC_ADC_BCADC"/>
    <property type="match status" value="1"/>
</dbReference>
<evidence type="ECO:0000313" key="7">
    <source>
        <dbReference type="Proteomes" id="UP000235015"/>
    </source>
</evidence>
<comment type="subunit">
    <text evidence="4">Heterodimer of an alpha and a beta chain.</text>
</comment>
<keyword evidence="3 4" id="KW-0786">Thiamine pyrophosphate</keyword>
<dbReference type="STRING" id="1111735.GCA_000428045_03737"/>
<dbReference type="NCBIfam" id="TIGR03181">
    <property type="entry name" value="PDH_E1_alph_x"/>
    <property type="match status" value="1"/>
</dbReference>
<feature type="domain" description="Dehydrogenase E1 component" evidence="5">
    <location>
        <begin position="39"/>
        <end position="324"/>
    </location>
</feature>
<dbReference type="EMBL" id="PKUN01000010">
    <property type="protein sequence ID" value="PLX61775.1"/>
    <property type="molecule type" value="Genomic_DNA"/>
</dbReference>
<sequence>MNQTTTFSVEYHRFLQPDGEPEGDLPPLADDAETLHALYKNMVFTRLYDERAIALQRTGQIGTFASSLGQEAIGAGVGHAMQPEDIIIPSFRENGALLFRRFRVRDLLLYWGGDERGMANPDLGDDFPICVPISTHTTQAAGVAFAIKYRKQPRVVVCLLGDGGTSKGDFYEAINLAGAWNLPLVFVINNNQWAISVPRSLQTKSETLAQKAIAAGIPGIQIYGNDPIAVRHHVAEAIEKARGGGGPTVIEAISYRLCHHTTADDATRYRSDEELEAHRKLDPVPRLKRFMEARQLWSDEQESVLIQDCKAEIEQEVRHYLDSAPPKPESMFDWLYAELPQELHQQRQSLLGKESSND</sequence>
<comment type="function">
    <text evidence="4">The pyruvate dehydrogenase complex catalyzes the overall conversion of pyruvate to acetyl-CoA and CO(2). It contains multiple copies of three enzymatic components: pyruvate dehydrogenase (E1), dihydrolipoamide acetyltransferase (E2) and lipoamide dehydrogenase (E3).</text>
</comment>
<dbReference type="EC" id="1.2.4.1" evidence="4"/>
<accession>A0A2N6CWX0</accession>
<keyword evidence="4 6" id="KW-0670">Pyruvate</keyword>
<evidence type="ECO:0000256" key="4">
    <source>
        <dbReference type="RuleBase" id="RU366007"/>
    </source>
</evidence>
<dbReference type="Pfam" id="PF00676">
    <property type="entry name" value="E1_dh"/>
    <property type="match status" value="1"/>
</dbReference>
<evidence type="ECO:0000259" key="5">
    <source>
        <dbReference type="Pfam" id="PF00676"/>
    </source>
</evidence>
<organism evidence="6 7">
    <name type="scientific">Sedimenticola selenatireducens</name>
    <dbReference type="NCBI Taxonomy" id="191960"/>
    <lineage>
        <taxon>Bacteria</taxon>
        <taxon>Pseudomonadati</taxon>
        <taxon>Pseudomonadota</taxon>
        <taxon>Gammaproteobacteria</taxon>
        <taxon>Chromatiales</taxon>
        <taxon>Sedimenticolaceae</taxon>
        <taxon>Sedimenticola</taxon>
    </lineage>
</organism>
<dbReference type="Gene3D" id="3.40.50.970">
    <property type="match status" value="1"/>
</dbReference>
<dbReference type="RefSeq" id="WP_273439099.1">
    <property type="nucleotide sequence ID" value="NZ_PKUN01000010.1"/>
</dbReference>
<dbReference type="SUPFAM" id="SSF52518">
    <property type="entry name" value="Thiamin diphosphate-binding fold (THDP-binding)"/>
    <property type="match status" value="1"/>
</dbReference>
<evidence type="ECO:0000256" key="3">
    <source>
        <dbReference type="ARBA" id="ARBA00023052"/>
    </source>
</evidence>
<comment type="cofactor">
    <cofactor evidence="1 4">
        <name>thiamine diphosphate</name>
        <dbReference type="ChEBI" id="CHEBI:58937"/>
    </cofactor>
</comment>
<dbReference type="InterPro" id="IPR017596">
    <property type="entry name" value="PdhA/BkdA"/>
</dbReference>
<comment type="catalytic activity">
    <reaction evidence="4">
        <text>N(6)-[(R)-lipoyl]-L-lysyl-[protein] + pyruvate + H(+) = N(6)-[(R)-S(8)-acetyldihydrolipoyl]-L-lysyl-[protein] + CO2</text>
        <dbReference type="Rhea" id="RHEA:19189"/>
        <dbReference type="Rhea" id="RHEA-COMP:10474"/>
        <dbReference type="Rhea" id="RHEA-COMP:10478"/>
        <dbReference type="ChEBI" id="CHEBI:15361"/>
        <dbReference type="ChEBI" id="CHEBI:15378"/>
        <dbReference type="ChEBI" id="CHEBI:16526"/>
        <dbReference type="ChEBI" id="CHEBI:83099"/>
        <dbReference type="ChEBI" id="CHEBI:83111"/>
        <dbReference type="EC" id="1.2.4.1"/>
    </reaction>
</comment>
<gene>
    <name evidence="6" type="primary">pdhA</name>
    <name evidence="6" type="ORF">C0630_09570</name>
</gene>
<dbReference type="InterPro" id="IPR050771">
    <property type="entry name" value="Alpha-ketoacid_DH_E1_comp"/>
</dbReference>
<dbReference type="PANTHER" id="PTHR43380">
    <property type="entry name" value="2-OXOISOVALERATE DEHYDROGENASE SUBUNIT ALPHA, MITOCHONDRIAL"/>
    <property type="match status" value="1"/>
</dbReference>
<comment type="caution">
    <text evidence="6">The sequence shown here is derived from an EMBL/GenBank/DDBJ whole genome shotgun (WGS) entry which is preliminary data.</text>
</comment>
<proteinExistence type="predicted"/>
<dbReference type="Proteomes" id="UP000235015">
    <property type="component" value="Unassembled WGS sequence"/>
</dbReference>
<reference evidence="6 7" key="1">
    <citation type="submission" date="2017-11" db="EMBL/GenBank/DDBJ databases">
        <title>Genome-resolved metagenomics identifies genetic mobility, metabolic interactions, and unexpected diversity in perchlorate-reducing communities.</title>
        <authorList>
            <person name="Barnum T.P."/>
            <person name="Figueroa I.A."/>
            <person name="Carlstrom C.I."/>
            <person name="Lucas L.N."/>
            <person name="Engelbrektson A.L."/>
            <person name="Coates J.D."/>
        </authorList>
    </citation>
    <scope>NUCLEOTIDE SEQUENCE [LARGE SCALE GENOMIC DNA]</scope>
    <source>
        <strain evidence="6">BM301</strain>
    </source>
</reference>
<name>A0A2N6CWX0_9GAMM</name>
<keyword evidence="2 4" id="KW-0560">Oxidoreductase</keyword>